<dbReference type="InParanoid" id="G4TWG6"/>
<reference evidence="1 2" key="1">
    <citation type="journal article" date="2011" name="PLoS Pathog.">
        <title>Endophytic Life Strategies Decoded by Genome and Transcriptome Analyses of the Mutualistic Root Symbiont Piriformospora indica.</title>
        <authorList>
            <person name="Zuccaro A."/>
            <person name="Lahrmann U."/>
            <person name="Guldener U."/>
            <person name="Langen G."/>
            <person name="Pfiffi S."/>
            <person name="Biedenkopf D."/>
            <person name="Wong P."/>
            <person name="Samans B."/>
            <person name="Grimm C."/>
            <person name="Basiewicz M."/>
            <person name="Murat C."/>
            <person name="Martin F."/>
            <person name="Kogel K.H."/>
        </authorList>
    </citation>
    <scope>NUCLEOTIDE SEQUENCE [LARGE SCALE GENOMIC DNA]</scope>
    <source>
        <strain evidence="1 2">DSM 11827</strain>
    </source>
</reference>
<accession>G4TWG6</accession>
<evidence type="ECO:0000313" key="1">
    <source>
        <dbReference type="EMBL" id="CCA75659.1"/>
    </source>
</evidence>
<dbReference type="eggNOG" id="KOG0101">
    <property type="taxonomic scope" value="Eukaryota"/>
</dbReference>
<dbReference type="Gene3D" id="3.90.640.10">
    <property type="entry name" value="Actin, Chain A, domain 4"/>
    <property type="match status" value="1"/>
</dbReference>
<name>G4TWG6_SERID</name>
<dbReference type="CDD" id="cd10170">
    <property type="entry name" value="ASKHA_NBD_HSP70"/>
    <property type="match status" value="1"/>
</dbReference>
<dbReference type="OMA" id="NFITDTH"/>
<organism evidence="1 2">
    <name type="scientific">Serendipita indica (strain DSM 11827)</name>
    <name type="common">Root endophyte fungus</name>
    <name type="synonym">Piriformospora indica</name>
    <dbReference type="NCBI Taxonomy" id="1109443"/>
    <lineage>
        <taxon>Eukaryota</taxon>
        <taxon>Fungi</taxon>
        <taxon>Dikarya</taxon>
        <taxon>Basidiomycota</taxon>
        <taxon>Agaricomycotina</taxon>
        <taxon>Agaricomycetes</taxon>
        <taxon>Sebacinales</taxon>
        <taxon>Serendipitaceae</taxon>
        <taxon>Serendipita</taxon>
    </lineage>
</organism>
<dbReference type="AlphaFoldDB" id="G4TWG6"/>
<evidence type="ECO:0000313" key="2">
    <source>
        <dbReference type="Proteomes" id="UP000007148"/>
    </source>
</evidence>
<comment type="caution">
    <text evidence="1">The sequence shown here is derived from an EMBL/GenBank/DDBJ whole genome shotgun (WGS) entry which is preliminary data.</text>
</comment>
<dbReference type="Proteomes" id="UP000007148">
    <property type="component" value="Unassembled WGS sequence"/>
</dbReference>
<dbReference type="HOGENOM" id="CLU_009958_4_1_1"/>
<sequence length="624" mass="69703">MSSYRSHKIYLEEEKIVVALDIGTTMSAASYSHLAKGSYPSVDIVTQWPGQPNASGSAKIPTLVLYDGSRCVACGEEALNYESDNDQEQMAKWFKLHMHTESLKDRSLDIPPLPRGIAIKRVYKDFIEYMFLHTQKHFESKVPNGSSIWARNRPRMEFVFAVPNGWDYVPQQIMREAAIDAGLFPASRADSLLRFVTEGEASVHFVSVYGSMNHWLHLGSTFAVVDAGGSTTDSTLYTCTQTTPDVILEEAGVSECVQAAGVNVDDALRQTLRAKLANSKFGDEETIKFIVEEFEKKTKRLFDGTNEKNVIKFGGNRDMDRAVGIFKGQISLEKEEVLAAFDPVLDNIAGSIRRLTSEKRPKSLLLVGGFGESPYLKSRLNQLFGIQGIEIVTLEQPTKKAAAEGAMIWYLKNMVITRVARETYGTATKVVYDSWLHYERSHLVVQDPDGTRRISGTFDPWVKKGASVEDGFSYTLDYHFSWPPIGYSKPILSVIELEVYMWEGDNIPTWAKEENGALMPGFRRICTVKADVSALNSHGIKLQQGPNGSYWRADFQVAVTLPIGGAQLQARLQWREQGILMQGPVTTLVHFDTVNGQPRWDAPPAWSPSFVWGTTTGEKSLRNL</sequence>
<dbReference type="STRING" id="1109443.G4TWG6"/>
<dbReference type="EMBL" id="CAFZ01000493">
    <property type="protein sequence ID" value="CCA75659.1"/>
    <property type="molecule type" value="Genomic_DNA"/>
</dbReference>
<dbReference type="OrthoDB" id="2963168at2759"/>
<dbReference type="SUPFAM" id="SSF53067">
    <property type="entry name" value="Actin-like ATPase domain"/>
    <property type="match status" value="2"/>
</dbReference>
<gene>
    <name evidence="1" type="ORF">PIIN_09649</name>
</gene>
<dbReference type="PANTHER" id="PTHR14187">
    <property type="entry name" value="ALPHA KINASE/ELONGATION FACTOR 2 KINASE"/>
    <property type="match status" value="1"/>
</dbReference>
<dbReference type="PANTHER" id="PTHR14187:SF5">
    <property type="entry name" value="HEAT SHOCK 70 KDA PROTEIN 12A"/>
    <property type="match status" value="1"/>
</dbReference>
<proteinExistence type="predicted"/>
<dbReference type="InterPro" id="IPR043129">
    <property type="entry name" value="ATPase_NBD"/>
</dbReference>
<dbReference type="Gene3D" id="3.30.420.40">
    <property type="match status" value="2"/>
</dbReference>
<protein>
    <submittedName>
        <fullName evidence="1">Uncharacterized protein</fullName>
    </submittedName>
</protein>
<keyword evidence="2" id="KW-1185">Reference proteome</keyword>